<evidence type="ECO:0000256" key="1">
    <source>
        <dbReference type="ARBA" id="ARBA00004370"/>
    </source>
</evidence>
<keyword evidence="2 6" id="KW-0812">Transmembrane</keyword>
<feature type="transmembrane region" description="Helical" evidence="6">
    <location>
        <begin position="76"/>
        <end position="96"/>
    </location>
</feature>
<protein>
    <submittedName>
        <fullName evidence="8">Protochlorophyllide-dependent translocon component 52, chloroplastic-like</fullName>
    </submittedName>
</protein>
<evidence type="ECO:0000313" key="7">
    <source>
        <dbReference type="Proteomes" id="UP001652660"/>
    </source>
</evidence>
<evidence type="ECO:0000256" key="2">
    <source>
        <dbReference type="ARBA" id="ARBA00022692"/>
    </source>
</evidence>
<evidence type="ECO:0000256" key="3">
    <source>
        <dbReference type="ARBA" id="ARBA00022989"/>
    </source>
</evidence>
<reference evidence="7" key="1">
    <citation type="journal article" date="2025" name="Foods">
        <title>Unveiling the Microbial Signatures of Arabica Coffee Cherries: Insights into Ripeness Specific Diversity, Functional Traits, and Implications for Quality and Safety.</title>
        <authorList>
            <consortium name="RefSeq"/>
            <person name="Tenea G.N."/>
            <person name="Cifuentes V."/>
            <person name="Reyes P."/>
            <person name="Cevallos-Vallejos M."/>
        </authorList>
    </citation>
    <scope>NUCLEOTIDE SEQUENCE [LARGE SCALE GENOMIC DNA]</scope>
</reference>
<dbReference type="Proteomes" id="UP001652660">
    <property type="component" value="Chromosome 1e"/>
</dbReference>
<keyword evidence="5 6" id="KW-0472">Membrane</keyword>
<reference evidence="8" key="2">
    <citation type="submission" date="2025-08" db="UniProtKB">
        <authorList>
            <consortium name="RefSeq"/>
        </authorList>
    </citation>
    <scope>IDENTIFICATION</scope>
    <source>
        <tissue evidence="8">Leaves</tissue>
    </source>
</reference>
<organism evidence="7 8">
    <name type="scientific">Coffea arabica</name>
    <name type="common">Arabian coffee</name>
    <dbReference type="NCBI Taxonomy" id="13443"/>
    <lineage>
        <taxon>Eukaryota</taxon>
        <taxon>Viridiplantae</taxon>
        <taxon>Streptophyta</taxon>
        <taxon>Embryophyta</taxon>
        <taxon>Tracheophyta</taxon>
        <taxon>Spermatophyta</taxon>
        <taxon>Magnoliopsida</taxon>
        <taxon>eudicotyledons</taxon>
        <taxon>Gunneridae</taxon>
        <taxon>Pentapetalae</taxon>
        <taxon>asterids</taxon>
        <taxon>lamiids</taxon>
        <taxon>Gentianales</taxon>
        <taxon>Rubiaceae</taxon>
        <taxon>Ixoroideae</taxon>
        <taxon>Gardenieae complex</taxon>
        <taxon>Bertiereae - Coffeeae clade</taxon>
        <taxon>Coffeeae</taxon>
        <taxon>Coffea</taxon>
    </lineage>
</organism>
<sequence length="141" mass="15742">MWRNLGHKACFVPTKADALVVGFRRWLNKYSNGQIDWGTKYTGALPPTPPREQLLDRYWSHTVSCRSCNLAYKGLNALEIVLQVFSLASIGIVAAAKQGAPSAAAESTLVSVAIISFLVSKWLSHFVYKSFHFHDYDHASR</sequence>
<evidence type="ECO:0000256" key="4">
    <source>
        <dbReference type="ARBA" id="ARBA00023002"/>
    </source>
</evidence>
<gene>
    <name evidence="8" type="primary">LOC113687924</name>
</gene>
<proteinExistence type="predicted"/>
<name>A0ABM4UFU1_COFAR</name>
<comment type="subcellular location">
    <subcellularLocation>
        <location evidence="1">Membrane</location>
    </subcellularLocation>
</comment>
<dbReference type="InterPro" id="IPR050584">
    <property type="entry name" value="Cholesterol_7-desaturase"/>
</dbReference>
<evidence type="ECO:0000313" key="8">
    <source>
        <dbReference type="RefSeq" id="XP_071906156.1"/>
    </source>
</evidence>
<accession>A0ABM4UFU1</accession>
<dbReference type="GeneID" id="113687924"/>
<keyword evidence="7" id="KW-1185">Reference proteome</keyword>
<keyword evidence="3 6" id="KW-1133">Transmembrane helix</keyword>
<dbReference type="PANTHER" id="PTHR21266:SF32">
    <property type="entry name" value="CHOLESTEROL 7-DESATURASE NVD"/>
    <property type="match status" value="1"/>
</dbReference>
<dbReference type="PANTHER" id="PTHR21266">
    <property type="entry name" value="IRON-SULFUR DOMAIN CONTAINING PROTEIN"/>
    <property type="match status" value="1"/>
</dbReference>
<dbReference type="RefSeq" id="XP_071906156.1">
    <property type="nucleotide sequence ID" value="XM_072050055.1"/>
</dbReference>
<evidence type="ECO:0000256" key="5">
    <source>
        <dbReference type="ARBA" id="ARBA00023136"/>
    </source>
</evidence>
<evidence type="ECO:0000256" key="6">
    <source>
        <dbReference type="SAM" id="Phobius"/>
    </source>
</evidence>
<feature type="transmembrane region" description="Helical" evidence="6">
    <location>
        <begin position="108"/>
        <end position="128"/>
    </location>
</feature>
<keyword evidence="4" id="KW-0560">Oxidoreductase</keyword>